<evidence type="ECO:0000313" key="2">
    <source>
        <dbReference type="Proteomes" id="UP001595796"/>
    </source>
</evidence>
<name>A0ABV9Z3U3_9HYPH</name>
<dbReference type="RefSeq" id="WP_114956036.1">
    <property type="nucleotide sequence ID" value="NZ_JBHSJF010000006.1"/>
</dbReference>
<sequence>MSVVRIDGPQIDDEALFRDIQGSVNHEAEDRPSLEALLKLTAQTVEPTMPTSGGGPSPIDGIERGARDLRLATKMLEQTSEVLVSAEHGLENAYQALRDAQIEVDFASHALANTLVARLGADDLNAAFVESTAALSRLQQAVDDLKFSQAWCQSAYASYAKSVTSESTLRDALRKVGVAN</sequence>
<accession>A0ABV9Z3U3</accession>
<comment type="caution">
    <text evidence="1">The sequence shown here is derived from an EMBL/GenBank/DDBJ whole genome shotgun (WGS) entry which is preliminary data.</text>
</comment>
<protein>
    <submittedName>
        <fullName evidence="1">Uncharacterized protein</fullName>
    </submittedName>
</protein>
<proteinExistence type="predicted"/>
<organism evidence="1 2">
    <name type="scientific">Flaviflagellibacter deserti</name>
    <dbReference type="NCBI Taxonomy" id="2267266"/>
    <lineage>
        <taxon>Bacteria</taxon>
        <taxon>Pseudomonadati</taxon>
        <taxon>Pseudomonadota</taxon>
        <taxon>Alphaproteobacteria</taxon>
        <taxon>Hyphomicrobiales</taxon>
        <taxon>Flaviflagellibacter</taxon>
    </lineage>
</organism>
<gene>
    <name evidence="1" type="ORF">ACFPFW_12230</name>
</gene>
<reference evidence="2" key="1">
    <citation type="journal article" date="2019" name="Int. J. Syst. Evol. Microbiol.">
        <title>The Global Catalogue of Microorganisms (GCM) 10K type strain sequencing project: providing services to taxonomists for standard genome sequencing and annotation.</title>
        <authorList>
            <consortium name="The Broad Institute Genomics Platform"/>
            <consortium name="The Broad Institute Genome Sequencing Center for Infectious Disease"/>
            <person name="Wu L."/>
            <person name="Ma J."/>
        </authorList>
    </citation>
    <scope>NUCLEOTIDE SEQUENCE [LARGE SCALE GENOMIC DNA]</scope>
    <source>
        <strain evidence="2">CGMCC 1.16444</strain>
    </source>
</reference>
<dbReference type="EMBL" id="JBHSJF010000006">
    <property type="protein sequence ID" value="MFC5068777.1"/>
    <property type="molecule type" value="Genomic_DNA"/>
</dbReference>
<keyword evidence="2" id="KW-1185">Reference proteome</keyword>
<dbReference type="Proteomes" id="UP001595796">
    <property type="component" value="Unassembled WGS sequence"/>
</dbReference>
<evidence type="ECO:0000313" key="1">
    <source>
        <dbReference type="EMBL" id="MFC5068777.1"/>
    </source>
</evidence>